<feature type="transmembrane region" description="Helical" evidence="1">
    <location>
        <begin position="388"/>
        <end position="405"/>
    </location>
</feature>
<feature type="transmembrane region" description="Helical" evidence="1">
    <location>
        <begin position="552"/>
        <end position="570"/>
    </location>
</feature>
<dbReference type="Proteomes" id="UP001497623">
    <property type="component" value="Unassembled WGS sequence"/>
</dbReference>
<dbReference type="PANTHER" id="PTHR20765">
    <property type="entry name" value="SOLUTE CARRIER FAMILY 43 MEMBER 3-RELATED"/>
    <property type="match status" value="1"/>
</dbReference>
<feature type="transmembrane region" description="Helical" evidence="1">
    <location>
        <begin position="425"/>
        <end position="453"/>
    </location>
</feature>
<dbReference type="EMBL" id="CAXKWB010004912">
    <property type="protein sequence ID" value="CAL4075783.1"/>
    <property type="molecule type" value="Genomic_DNA"/>
</dbReference>
<gene>
    <name evidence="2" type="ORF">MNOR_LOCUS9934</name>
</gene>
<dbReference type="InterPro" id="IPR027197">
    <property type="entry name" value="SLC43A3"/>
</dbReference>
<proteinExistence type="predicted"/>
<protein>
    <recommendedName>
        <fullName evidence="4">Solute carrier family 43 member 3</fullName>
    </recommendedName>
</protein>
<keyword evidence="1" id="KW-0812">Transmembrane</keyword>
<dbReference type="AlphaFoldDB" id="A0AAV2QDG6"/>
<keyword evidence="1" id="KW-0472">Membrane</keyword>
<keyword evidence="3" id="KW-1185">Reference proteome</keyword>
<reference evidence="2 3" key="1">
    <citation type="submission" date="2024-05" db="EMBL/GenBank/DDBJ databases">
        <authorList>
            <person name="Wallberg A."/>
        </authorList>
    </citation>
    <scope>NUCLEOTIDE SEQUENCE [LARGE SCALE GENOMIC DNA]</scope>
</reference>
<evidence type="ECO:0000313" key="3">
    <source>
        <dbReference type="Proteomes" id="UP001497623"/>
    </source>
</evidence>
<name>A0AAV2QDG6_MEGNR</name>
<feature type="transmembrane region" description="Helical" evidence="1">
    <location>
        <begin position="492"/>
        <end position="516"/>
    </location>
</feature>
<evidence type="ECO:0008006" key="4">
    <source>
        <dbReference type="Google" id="ProtNLM"/>
    </source>
</evidence>
<feature type="transmembrane region" description="Helical" evidence="1">
    <location>
        <begin position="203"/>
        <end position="224"/>
    </location>
</feature>
<comment type="caution">
    <text evidence="2">The sequence shown here is derived from an EMBL/GenBank/DDBJ whole genome shotgun (WGS) entry which is preliminary data.</text>
</comment>
<dbReference type="PANTHER" id="PTHR20765:SF1">
    <property type="entry name" value="EQUILIBRATIVE NUCLEOBASE TRANSPORTER 1"/>
    <property type="match status" value="1"/>
</dbReference>
<feature type="transmembrane region" description="Helical" evidence="1">
    <location>
        <begin position="92"/>
        <end position="116"/>
    </location>
</feature>
<feature type="transmembrane region" description="Helical" evidence="1">
    <location>
        <begin position="177"/>
        <end position="197"/>
    </location>
</feature>
<feature type="transmembrane region" description="Helical" evidence="1">
    <location>
        <begin position="465"/>
        <end position="486"/>
    </location>
</feature>
<keyword evidence="1" id="KW-1133">Transmembrane helix</keyword>
<sequence length="609" mass="68652">MFCTQTDSLREMTSCHRWFMFLVAIVESMIWSGTIYGWPQLVYMLKLNGIYSQICFENLLKNTTIIQEDTKITTETPQEQFVSCPEQDTQYALIYTVACVLYSSPGMLVGYALYYLGLTVTRVAAGSMITTGFLLLAVTSIEMPETLWGAAILIAVGGNTVRMSGLQFGNLFPERKATVTAIISGIYSPSAAIFIFFKYANDLGLTWITSCLMFAAASGLILLVTPFLPRHHVPYEDPGFIYYCATHEEEMQKGKIDCPDTPNNNTLRIPVEKQILVTPSLQGSTLCFRKHSNISSVNSKCSFNSQRRLSIIRSSNMGYDRKHIFSGINDDPNLLTPFKPEYIATPTREFLSPIRKEDTYFSMGELNNFEEVPPFTDSLLSFSSVLSCYWLFINTISPIIFAAFYNPWIEKIATNVDEVGMYVWFYGYANIACMLFTLVPGLMIHASTICFVGKKTGLNARIAELQSLMVPLTIVCIITTVQFGCLLFETPIAIYISLAALAVCRPLGYGVGYPFLRLRFPGEHFDRIAGTHGTLKAILTLLQYPFFIVAQIYYYQCVWFAVGMLLLGLAHPAHLLSRHYLARVLYTPQPNPFFRNLKQHEVTQSYETK</sequence>
<evidence type="ECO:0000313" key="2">
    <source>
        <dbReference type="EMBL" id="CAL4075783.1"/>
    </source>
</evidence>
<accession>A0AAV2QDG6</accession>
<evidence type="ECO:0000256" key="1">
    <source>
        <dbReference type="SAM" id="Phobius"/>
    </source>
</evidence>
<organism evidence="2 3">
    <name type="scientific">Meganyctiphanes norvegica</name>
    <name type="common">Northern krill</name>
    <name type="synonym">Thysanopoda norvegica</name>
    <dbReference type="NCBI Taxonomy" id="48144"/>
    <lineage>
        <taxon>Eukaryota</taxon>
        <taxon>Metazoa</taxon>
        <taxon>Ecdysozoa</taxon>
        <taxon>Arthropoda</taxon>
        <taxon>Crustacea</taxon>
        <taxon>Multicrustacea</taxon>
        <taxon>Malacostraca</taxon>
        <taxon>Eumalacostraca</taxon>
        <taxon>Eucarida</taxon>
        <taxon>Euphausiacea</taxon>
        <taxon>Euphausiidae</taxon>
        <taxon>Meganyctiphanes</taxon>
    </lineage>
</organism>
<feature type="transmembrane region" description="Helical" evidence="1">
    <location>
        <begin position="18"/>
        <end position="38"/>
    </location>
</feature>